<reference evidence="2" key="1">
    <citation type="submission" date="2023-07" db="EMBL/GenBank/DDBJ databases">
        <authorList>
            <consortium name="AG Swart"/>
            <person name="Singh M."/>
            <person name="Singh A."/>
            <person name="Seah K."/>
            <person name="Emmerich C."/>
        </authorList>
    </citation>
    <scope>NUCLEOTIDE SEQUENCE</scope>
    <source>
        <strain evidence="2">DP1</strain>
    </source>
</reference>
<feature type="region of interest" description="Disordered" evidence="1">
    <location>
        <begin position="208"/>
        <end position="425"/>
    </location>
</feature>
<feature type="compositionally biased region" description="Basic and acidic residues" evidence="1">
    <location>
        <begin position="238"/>
        <end position="255"/>
    </location>
</feature>
<feature type="compositionally biased region" description="Basic and acidic residues" evidence="1">
    <location>
        <begin position="376"/>
        <end position="389"/>
    </location>
</feature>
<dbReference type="AlphaFoldDB" id="A0AAD1U7Z8"/>
<dbReference type="Proteomes" id="UP001295684">
    <property type="component" value="Unassembled WGS sequence"/>
</dbReference>
<dbReference type="EMBL" id="CAMPGE010003033">
    <property type="protein sequence ID" value="CAI2361856.1"/>
    <property type="molecule type" value="Genomic_DNA"/>
</dbReference>
<sequence>MYRRNRPYEYNEVNEASEETKLIQDRIENASGDFNSLLQQSRELNTQTLKQALTKILKNNLENMKEEVLDGAWVELIADKVLKEFDRLAVQQEQEQEQVQQKEVIQKAVQQKVLKQPEEQKEQVYLEESKNQINHEFEEKKSNVKIERNEDEYPFDNRRKIAEICPMEFRNPLDSDIYKGFFKKEKKEKTYSYQKNKKKISYEQKKEKELLEASKPSTHGRYIPMENNKLIANSNQERPQRQNFREARQEARNRDPQTYQNRPRDPPPDPAPTTEELKGKMDQKDDPNDQKQEPRFLNPEYTHEDESNNENSHQDQDIHADQDNEPEKTTKQNHHNSVSQTENKEEITQPQKDQTQEPELLIDHHVNNSEGSSSTLKEDSKDSSQKDEELPNLSQIGQQNQTQEEKVNSRDDSKPESCESSESSMSSIPEYFEAFYASLPNVFEDYEVEKKHTLSFGQDKVCPYEEIEECLEDDDLRANIVCFIPQDFILKAMLKKIKKTCHFVFLVKSEDLAVALTSLPKEFLKKVNNESDLETIETEDVISQMESEEAFLVDLAYNKEFYEDNS</sequence>
<protein>
    <submittedName>
        <fullName evidence="2">Uncharacterized protein</fullName>
    </submittedName>
</protein>
<keyword evidence="3" id="KW-1185">Reference proteome</keyword>
<accession>A0AAD1U7Z8</accession>
<gene>
    <name evidence="2" type="ORF">ECRASSUSDP1_LOCUS3170</name>
</gene>
<evidence type="ECO:0000313" key="3">
    <source>
        <dbReference type="Proteomes" id="UP001295684"/>
    </source>
</evidence>
<feature type="compositionally biased region" description="Basic and acidic residues" evidence="1">
    <location>
        <begin position="275"/>
        <end position="294"/>
    </location>
</feature>
<evidence type="ECO:0000313" key="2">
    <source>
        <dbReference type="EMBL" id="CAI2361856.1"/>
    </source>
</evidence>
<evidence type="ECO:0000256" key="1">
    <source>
        <dbReference type="SAM" id="MobiDB-lite"/>
    </source>
</evidence>
<comment type="caution">
    <text evidence="2">The sequence shown here is derived from an EMBL/GenBank/DDBJ whole genome shotgun (WGS) entry which is preliminary data.</text>
</comment>
<organism evidence="2 3">
    <name type="scientific">Euplotes crassus</name>
    <dbReference type="NCBI Taxonomy" id="5936"/>
    <lineage>
        <taxon>Eukaryota</taxon>
        <taxon>Sar</taxon>
        <taxon>Alveolata</taxon>
        <taxon>Ciliophora</taxon>
        <taxon>Intramacronucleata</taxon>
        <taxon>Spirotrichea</taxon>
        <taxon>Hypotrichia</taxon>
        <taxon>Euplotida</taxon>
        <taxon>Euplotidae</taxon>
        <taxon>Moneuplotes</taxon>
    </lineage>
</organism>
<proteinExistence type="predicted"/>
<feature type="compositionally biased region" description="Basic and acidic residues" evidence="1">
    <location>
        <begin position="301"/>
        <end position="330"/>
    </location>
</feature>
<feature type="compositionally biased region" description="Polar residues" evidence="1">
    <location>
        <begin position="392"/>
        <end position="402"/>
    </location>
</feature>
<name>A0AAD1U7Z8_EUPCR</name>
<feature type="compositionally biased region" description="Basic and acidic residues" evidence="1">
    <location>
        <begin position="403"/>
        <end position="417"/>
    </location>
</feature>